<dbReference type="AlphaFoldDB" id="A0AA35KFG8"/>
<dbReference type="EMBL" id="OX395131">
    <property type="protein sequence ID" value="CAI5777347.1"/>
    <property type="molecule type" value="Genomic_DNA"/>
</dbReference>
<gene>
    <name evidence="1" type="ORF">PODLI_1B002853</name>
</gene>
<evidence type="ECO:0000313" key="2">
    <source>
        <dbReference type="Proteomes" id="UP001178461"/>
    </source>
</evidence>
<dbReference type="Proteomes" id="UP001178461">
    <property type="component" value="Chromosome 6"/>
</dbReference>
<protein>
    <submittedName>
        <fullName evidence="1">Uncharacterized protein</fullName>
    </submittedName>
</protein>
<organism evidence="1 2">
    <name type="scientific">Podarcis lilfordi</name>
    <name type="common">Lilford's wall lizard</name>
    <dbReference type="NCBI Taxonomy" id="74358"/>
    <lineage>
        <taxon>Eukaryota</taxon>
        <taxon>Metazoa</taxon>
        <taxon>Chordata</taxon>
        <taxon>Craniata</taxon>
        <taxon>Vertebrata</taxon>
        <taxon>Euteleostomi</taxon>
        <taxon>Lepidosauria</taxon>
        <taxon>Squamata</taxon>
        <taxon>Bifurcata</taxon>
        <taxon>Unidentata</taxon>
        <taxon>Episquamata</taxon>
        <taxon>Laterata</taxon>
        <taxon>Lacertibaenia</taxon>
        <taxon>Lacertidae</taxon>
        <taxon>Podarcis</taxon>
    </lineage>
</organism>
<proteinExistence type="predicted"/>
<name>A0AA35KFG8_9SAUR</name>
<evidence type="ECO:0000313" key="1">
    <source>
        <dbReference type="EMBL" id="CAI5777347.1"/>
    </source>
</evidence>
<keyword evidence="2" id="KW-1185">Reference proteome</keyword>
<reference evidence="1" key="1">
    <citation type="submission" date="2022-12" db="EMBL/GenBank/DDBJ databases">
        <authorList>
            <person name="Alioto T."/>
            <person name="Alioto T."/>
            <person name="Gomez Garrido J."/>
        </authorList>
    </citation>
    <scope>NUCLEOTIDE SEQUENCE</scope>
</reference>
<sequence length="110" mass="12227">MGVVVPSSGSERDIGRGVLMGVVVLAVWRVSAYCTPWWRGKNSESQLSSGILRDWGGRSWKWHPGKGVWSRYLVAAANLQQECVDRCQLNLGSNWRSSAAQSILYHLCCC</sequence>
<accession>A0AA35KFG8</accession>